<keyword evidence="3" id="KW-1185">Reference proteome</keyword>
<feature type="chain" id="PRO_5022128681" evidence="1">
    <location>
        <begin position="24"/>
        <end position="230"/>
    </location>
</feature>
<evidence type="ECO:0000256" key="1">
    <source>
        <dbReference type="SAM" id="SignalP"/>
    </source>
</evidence>
<dbReference type="AlphaFoldDB" id="A0A517Y133"/>
<dbReference type="EMBL" id="CP036273">
    <property type="protein sequence ID" value="QDU23453.1"/>
    <property type="molecule type" value="Genomic_DNA"/>
</dbReference>
<organism evidence="2 3">
    <name type="scientific">Urbifossiella limnaea</name>
    <dbReference type="NCBI Taxonomy" id="2528023"/>
    <lineage>
        <taxon>Bacteria</taxon>
        <taxon>Pseudomonadati</taxon>
        <taxon>Planctomycetota</taxon>
        <taxon>Planctomycetia</taxon>
        <taxon>Gemmatales</taxon>
        <taxon>Gemmataceae</taxon>
        <taxon>Urbifossiella</taxon>
    </lineage>
</organism>
<protein>
    <submittedName>
        <fullName evidence="2">Uncharacterized protein</fullName>
    </submittedName>
</protein>
<accession>A0A517Y133</accession>
<reference evidence="2 3" key="1">
    <citation type="submission" date="2019-02" db="EMBL/GenBank/DDBJ databases">
        <title>Deep-cultivation of Planctomycetes and their phenomic and genomic characterization uncovers novel biology.</title>
        <authorList>
            <person name="Wiegand S."/>
            <person name="Jogler M."/>
            <person name="Boedeker C."/>
            <person name="Pinto D."/>
            <person name="Vollmers J."/>
            <person name="Rivas-Marin E."/>
            <person name="Kohn T."/>
            <person name="Peeters S.H."/>
            <person name="Heuer A."/>
            <person name="Rast P."/>
            <person name="Oberbeckmann S."/>
            <person name="Bunk B."/>
            <person name="Jeske O."/>
            <person name="Meyerdierks A."/>
            <person name="Storesund J.E."/>
            <person name="Kallscheuer N."/>
            <person name="Luecker S."/>
            <person name="Lage O.M."/>
            <person name="Pohl T."/>
            <person name="Merkel B.J."/>
            <person name="Hornburger P."/>
            <person name="Mueller R.-W."/>
            <person name="Bruemmer F."/>
            <person name="Labrenz M."/>
            <person name="Spormann A.M."/>
            <person name="Op den Camp H."/>
            <person name="Overmann J."/>
            <person name="Amann R."/>
            <person name="Jetten M.S.M."/>
            <person name="Mascher T."/>
            <person name="Medema M.H."/>
            <person name="Devos D.P."/>
            <person name="Kaster A.-K."/>
            <person name="Ovreas L."/>
            <person name="Rohde M."/>
            <person name="Galperin M.Y."/>
            <person name="Jogler C."/>
        </authorList>
    </citation>
    <scope>NUCLEOTIDE SEQUENCE [LARGE SCALE GENOMIC DNA]</scope>
    <source>
        <strain evidence="2 3">ETA_A1</strain>
    </source>
</reference>
<proteinExistence type="predicted"/>
<dbReference type="Proteomes" id="UP000319576">
    <property type="component" value="Chromosome"/>
</dbReference>
<dbReference type="KEGG" id="uli:ETAA1_54530"/>
<evidence type="ECO:0000313" key="3">
    <source>
        <dbReference type="Proteomes" id="UP000319576"/>
    </source>
</evidence>
<keyword evidence="1" id="KW-0732">Signal</keyword>
<dbReference type="RefSeq" id="WP_145243697.1">
    <property type="nucleotide sequence ID" value="NZ_CP036273.1"/>
</dbReference>
<gene>
    <name evidence="2" type="ORF">ETAA1_54530</name>
</gene>
<name>A0A517Y133_9BACT</name>
<dbReference type="OrthoDB" id="274988at2"/>
<evidence type="ECO:0000313" key="2">
    <source>
        <dbReference type="EMBL" id="QDU23453.1"/>
    </source>
</evidence>
<sequence length="230" mass="25401" precursor="true">MRRRSKLLALLLLVGGLSAAAGAAVLTARAEPEFYARAGAPADWETRERAARLPTRLLDFKNEIRSKEVWGDTFTAAELNAFFAEHMCDRDGYGSVLPEKLHSPRVAVDGDRVKVGFRYGHGFWSSVVWVEFRVWLVAGESNLAAVEVCELRAGRLPLGTQSILDKVSEAAREWNIDVTWYRHEGNPVGLFKFFADQPLTPPTQVLTFEAADGKMTVAGRSTLPGAPRAE</sequence>
<feature type="signal peptide" evidence="1">
    <location>
        <begin position="1"/>
        <end position="23"/>
    </location>
</feature>